<dbReference type="AlphaFoldDB" id="A0A9W8K097"/>
<gene>
    <name evidence="1" type="ORF">NLJ89_g5853</name>
</gene>
<reference evidence="1" key="1">
    <citation type="submission" date="2022-07" db="EMBL/GenBank/DDBJ databases">
        <title>Genome Sequence of Agrocybe chaxingu.</title>
        <authorList>
            <person name="Buettner E."/>
        </authorList>
    </citation>
    <scope>NUCLEOTIDE SEQUENCE</scope>
    <source>
        <strain evidence="1">MP-N11</strain>
    </source>
</reference>
<keyword evidence="2" id="KW-1185">Reference proteome</keyword>
<evidence type="ECO:0000313" key="2">
    <source>
        <dbReference type="Proteomes" id="UP001148786"/>
    </source>
</evidence>
<sequence length="198" mass="21851">MGEATFARAFLSSGDSLLTLSSFDSLCLFNDTVPKTQTTYSPRALVDTYSLEPQSSVEDDFDDALYHVSAISCILAITDDTHIRTSFRVHNFSPEPAQYLPSPPFFAPLITSLPGGQSPKLRRKAGQHNLRATFLRDGHDIGPRPSPDMMKPLPELPMLASSTMDVPGNGRSSGTRNFASKYFVYPYRGRSSESRKHS</sequence>
<evidence type="ECO:0000313" key="1">
    <source>
        <dbReference type="EMBL" id="KAJ3508263.1"/>
    </source>
</evidence>
<comment type="caution">
    <text evidence="1">The sequence shown here is derived from an EMBL/GenBank/DDBJ whole genome shotgun (WGS) entry which is preliminary data.</text>
</comment>
<organism evidence="1 2">
    <name type="scientific">Agrocybe chaxingu</name>
    <dbReference type="NCBI Taxonomy" id="84603"/>
    <lineage>
        <taxon>Eukaryota</taxon>
        <taxon>Fungi</taxon>
        <taxon>Dikarya</taxon>
        <taxon>Basidiomycota</taxon>
        <taxon>Agaricomycotina</taxon>
        <taxon>Agaricomycetes</taxon>
        <taxon>Agaricomycetidae</taxon>
        <taxon>Agaricales</taxon>
        <taxon>Agaricineae</taxon>
        <taxon>Strophariaceae</taxon>
        <taxon>Agrocybe</taxon>
    </lineage>
</organism>
<proteinExistence type="predicted"/>
<accession>A0A9W8K097</accession>
<dbReference type="EMBL" id="JANKHO010000578">
    <property type="protein sequence ID" value="KAJ3508263.1"/>
    <property type="molecule type" value="Genomic_DNA"/>
</dbReference>
<name>A0A9W8K097_9AGAR</name>
<protein>
    <submittedName>
        <fullName evidence="1">Uncharacterized protein</fullName>
    </submittedName>
</protein>
<dbReference type="Proteomes" id="UP001148786">
    <property type="component" value="Unassembled WGS sequence"/>
</dbReference>